<feature type="compositionally biased region" description="Polar residues" evidence="1">
    <location>
        <begin position="141"/>
        <end position="150"/>
    </location>
</feature>
<protein>
    <submittedName>
        <fullName evidence="2">Uncharacterized protein</fullName>
    </submittedName>
</protein>
<evidence type="ECO:0000313" key="3">
    <source>
        <dbReference type="Proteomes" id="UP001212152"/>
    </source>
</evidence>
<feature type="region of interest" description="Disordered" evidence="1">
    <location>
        <begin position="397"/>
        <end position="435"/>
    </location>
</feature>
<feature type="compositionally biased region" description="Polar residues" evidence="1">
    <location>
        <begin position="367"/>
        <end position="376"/>
    </location>
</feature>
<organism evidence="2 3">
    <name type="scientific">Geranomyces variabilis</name>
    <dbReference type="NCBI Taxonomy" id="109894"/>
    <lineage>
        <taxon>Eukaryota</taxon>
        <taxon>Fungi</taxon>
        <taxon>Fungi incertae sedis</taxon>
        <taxon>Chytridiomycota</taxon>
        <taxon>Chytridiomycota incertae sedis</taxon>
        <taxon>Chytridiomycetes</taxon>
        <taxon>Spizellomycetales</taxon>
        <taxon>Powellomycetaceae</taxon>
        <taxon>Geranomyces</taxon>
    </lineage>
</organism>
<dbReference type="AlphaFoldDB" id="A0AAD5XTJ7"/>
<feature type="region of interest" description="Disordered" evidence="1">
    <location>
        <begin position="356"/>
        <end position="378"/>
    </location>
</feature>
<gene>
    <name evidence="2" type="ORF">HDU87_008119</name>
</gene>
<reference evidence="2" key="1">
    <citation type="submission" date="2020-05" db="EMBL/GenBank/DDBJ databases">
        <title>Phylogenomic resolution of chytrid fungi.</title>
        <authorList>
            <person name="Stajich J.E."/>
            <person name="Amses K."/>
            <person name="Simmons R."/>
            <person name="Seto K."/>
            <person name="Myers J."/>
            <person name="Bonds A."/>
            <person name="Quandt C.A."/>
            <person name="Barry K."/>
            <person name="Liu P."/>
            <person name="Grigoriev I."/>
            <person name="Longcore J.E."/>
            <person name="James T.Y."/>
        </authorList>
    </citation>
    <scope>NUCLEOTIDE SEQUENCE</scope>
    <source>
        <strain evidence="2">JEL0379</strain>
    </source>
</reference>
<feature type="compositionally biased region" description="Low complexity" evidence="1">
    <location>
        <begin position="165"/>
        <end position="181"/>
    </location>
</feature>
<keyword evidence="3" id="KW-1185">Reference proteome</keyword>
<feature type="region of interest" description="Disordered" evidence="1">
    <location>
        <begin position="88"/>
        <end position="246"/>
    </location>
</feature>
<name>A0AAD5XTJ7_9FUNG</name>
<evidence type="ECO:0000256" key="1">
    <source>
        <dbReference type="SAM" id="MobiDB-lite"/>
    </source>
</evidence>
<feature type="compositionally biased region" description="Polar residues" evidence="1">
    <location>
        <begin position="186"/>
        <end position="199"/>
    </location>
</feature>
<accession>A0AAD5XTJ7</accession>
<evidence type="ECO:0000313" key="2">
    <source>
        <dbReference type="EMBL" id="KAJ3182780.1"/>
    </source>
</evidence>
<feature type="compositionally biased region" description="Polar residues" evidence="1">
    <location>
        <begin position="206"/>
        <end position="233"/>
    </location>
</feature>
<dbReference type="Proteomes" id="UP001212152">
    <property type="component" value="Unassembled WGS sequence"/>
</dbReference>
<comment type="caution">
    <text evidence="2">The sequence shown here is derived from an EMBL/GenBank/DDBJ whole genome shotgun (WGS) entry which is preliminary data.</text>
</comment>
<sequence>MQSTYVKPKKKKKAFDPSWMYAPQLPPPGYMGDLQCNHCMEKLSRMHYSGAQLRRDYKRACYRCVAQYEGSWADFKNTQLWARTVGPQARDRLSSTAGSRPVSGGWDLPLEGDDERPGVNVPGSAAYNARANGVPAPPSQPIHSATTAQNRPAPANSVPYRQPLAPQAAAAGPSNPAASGSRTNEKQQSSPAANPNSLADTAWPSRPNSVGSAKSRAASGQSAANAKVQSSGTLPKPAANVKPEAPARKASGVVRIDFIKRVVTSATHANASAKAAETAGKSNDTVQSKVISKKNLDSNATTSSKVNLAATAIKSNGVIQTENIEDTNDATKASVEKTPNNVRQVATEAKSKGVIQTKPISKGDAAENTNSNNVDSAETVWKRDGDIQAMPVRKTDVAVKTEPADTTKTSLPSTEARVDSPNEYNKQTSNTETTTPVQPRARYLISIDQLTATSKRTALAQSATKLRLGLILYTGSRGFAMVEGDVENVETFLTELAAIKKSSSVRVKKLIPDDRKAERRKIVDDAGQPSCQEVRTLEEFVNRLKAADLITLWNEHLACGKA</sequence>
<proteinExistence type="predicted"/>
<feature type="compositionally biased region" description="Polar residues" evidence="1">
    <location>
        <begin position="422"/>
        <end position="435"/>
    </location>
</feature>
<dbReference type="EMBL" id="JADGJQ010000008">
    <property type="protein sequence ID" value="KAJ3182780.1"/>
    <property type="molecule type" value="Genomic_DNA"/>
</dbReference>